<reference evidence="1 2" key="1">
    <citation type="journal article" date="2020" name="ISME J.">
        <title>Comparative genomics reveals insights into cyanobacterial evolution and habitat adaptation.</title>
        <authorList>
            <person name="Chen M.Y."/>
            <person name="Teng W.K."/>
            <person name="Zhao L."/>
            <person name="Hu C.X."/>
            <person name="Zhou Y.K."/>
            <person name="Han B.P."/>
            <person name="Song L.R."/>
            <person name="Shu W.S."/>
        </authorList>
    </citation>
    <scope>NUCLEOTIDE SEQUENCE [LARGE SCALE GENOMIC DNA]</scope>
    <source>
        <strain evidence="1 2">FACHB-3921</strain>
    </source>
</reference>
<comment type="caution">
    <text evidence="1">The sequence shown here is derived from an EMBL/GenBank/DDBJ whole genome shotgun (WGS) entry which is preliminary data.</text>
</comment>
<protein>
    <submittedName>
        <fullName evidence="1">Uncharacterized protein</fullName>
    </submittedName>
</protein>
<evidence type="ECO:0000313" key="2">
    <source>
        <dbReference type="Proteomes" id="UP000621307"/>
    </source>
</evidence>
<dbReference type="RefSeq" id="WP_190572611.1">
    <property type="nucleotide sequence ID" value="NZ_JACJQL010000108.1"/>
</dbReference>
<gene>
    <name evidence="1" type="ORF">H6G14_30840</name>
</gene>
<keyword evidence="2" id="KW-1185">Reference proteome</keyword>
<proteinExistence type="predicted"/>
<name>A0ABR8BQK3_9NOSO</name>
<sequence length="90" mass="9788">MNSCQVCGGEFWLNVVSDRSLEAKYLRAGCCDSPLSPCPSPDELLRSSSINLEERLYLIKVAKLEWFSGQVAAVLLQIEGKVKAAGEVAV</sequence>
<dbReference type="Proteomes" id="UP000621307">
    <property type="component" value="Unassembled WGS sequence"/>
</dbReference>
<accession>A0ABR8BQK3</accession>
<organism evidence="1 2">
    <name type="scientific">Nostoc parmelioides FACHB-3921</name>
    <dbReference type="NCBI Taxonomy" id="2692909"/>
    <lineage>
        <taxon>Bacteria</taxon>
        <taxon>Bacillati</taxon>
        <taxon>Cyanobacteriota</taxon>
        <taxon>Cyanophyceae</taxon>
        <taxon>Nostocales</taxon>
        <taxon>Nostocaceae</taxon>
        <taxon>Nostoc</taxon>
    </lineage>
</organism>
<dbReference type="EMBL" id="JACJQL010000108">
    <property type="protein sequence ID" value="MBD2255599.1"/>
    <property type="molecule type" value="Genomic_DNA"/>
</dbReference>
<evidence type="ECO:0000313" key="1">
    <source>
        <dbReference type="EMBL" id="MBD2255599.1"/>
    </source>
</evidence>